<dbReference type="OrthoDB" id="67158at2"/>
<dbReference type="Proteomes" id="UP000295172">
    <property type="component" value="Unassembled WGS sequence"/>
</dbReference>
<protein>
    <submittedName>
        <fullName evidence="1">Uncharacterized protein</fullName>
    </submittedName>
</protein>
<keyword evidence="2" id="KW-1185">Reference proteome</keyword>
<reference evidence="1 2" key="1">
    <citation type="submission" date="2019-02" db="EMBL/GenBank/DDBJ databases">
        <title>Draft genome sequences of novel Actinobacteria.</title>
        <authorList>
            <person name="Sahin N."/>
            <person name="Ay H."/>
            <person name="Saygin H."/>
        </authorList>
    </citation>
    <scope>NUCLEOTIDE SEQUENCE [LARGE SCALE GENOMIC DNA]</scope>
    <source>
        <strain evidence="1 2">16K104</strain>
    </source>
</reference>
<proteinExistence type="predicted"/>
<evidence type="ECO:0000313" key="2">
    <source>
        <dbReference type="Proteomes" id="UP000295172"/>
    </source>
</evidence>
<dbReference type="RefSeq" id="WP_132324188.1">
    <property type="nucleotide sequence ID" value="NZ_SMKR01000123.1"/>
</dbReference>
<gene>
    <name evidence="1" type="ORF">E1218_24885</name>
</gene>
<dbReference type="AlphaFoldDB" id="A0A4R4WKH5"/>
<evidence type="ECO:0000313" key="1">
    <source>
        <dbReference type="EMBL" id="TDD18981.1"/>
    </source>
</evidence>
<comment type="caution">
    <text evidence="1">The sequence shown here is derived from an EMBL/GenBank/DDBJ whole genome shotgun (WGS) entry which is preliminary data.</text>
</comment>
<organism evidence="1 2">
    <name type="scientific">Kribbella turkmenica</name>
    <dbReference type="NCBI Taxonomy" id="2530375"/>
    <lineage>
        <taxon>Bacteria</taxon>
        <taxon>Bacillati</taxon>
        <taxon>Actinomycetota</taxon>
        <taxon>Actinomycetes</taxon>
        <taxon>Propionibacteriales</taxon>
        <taxon>Kribbellaceae</taxon>
        <taxon>Kribbella</taxon>
    </lineage>
</organism>
<sequence>MYSAILERRNSALAEWESTSRSGVELFGEDATVGCRLSEAADFSAFIHKDVDQLIKSWRAESRR</sequence>
<dbReference type="EMBL" id="SMKR01000123">
    <property type="protein sequence ID" value="TDD18981.1"/>
    <property type="molecule type" value="Genomic_DNA"/>
</dbReference>
<accession>A0A4R4WKH5</accession>
<name>A0A4R4WKH5_9ACTN</name>